<name>A0A0L7QPZ3_9HYME</name>
<proteinExistence type="predicted"/>
<reference evidence="1 2" key="1">
    <citation type="submission" date="2015-07" db="EMBL/GenBank/DDBJ databases">
        <title>The genome of Habropoda laboriosa.</title>
        <authorList>
            <person name="Pan H."/>
            <person name="Kapheim K."/>
        </authorList>
    </citation>
    <scope>NUCLEOTIDE SEQUENCE [LARGE SCALE GENOMIC DNA]</scope>
    <source>
        <strain evidence="1">0110345459</strain>
    </source>
</reference>
<evidence type="ECO:0000313" key="2">
    <source>
        <dbReference type="Proteomes" id="UP000053825"/>
    </source>
</evidence>
<dbReference type="EMBL" id="KQ414806">
    <property type="protein sequence ID" value="KOC60629.1"/>
    <property type="molecule type" value="Genomic_DNA"/>
</dbReference>
<keyword evidence="2" id="KW-1185">Reference proteome</keyword>
<evidence type="ECO:0000313" key="1">
    <source>
        <dbReference type="EMBL" id="KOC60629.1"/>
    </source>
</evidence>
<dbReference type="OrthoDB" id="6596404at2759"/>
<sequence length="162" mass="18984">MQTSVSKKIGCIGKCISGLSLEQLDQLTDNINNTLIDSQGRKIFQKYLERRDLTDHLECLELYETCYEIINEATDESSRREYPLETLIENVKRVKRMVEALDGVSLLDMALLARYNEVLRERCRNELLIVLVDTRDRCRDHLRRVHDNFKKYASEPCPMTKN</sequence>
<gene>
    <name evidence="1" type="ORF">WH47_07990</name>
</gene>
<accession>A0A0L7QPZ3</accession>
<organism evidence="1 2">
    <name type="scientific">Habropoda laboriosa</name>
    <dbReference type="NCBI Taxonomy" id="597456"/>
    <lineage>
        <taxon>Eukaryota</taxon>
        <taxon>Metazoa</taxon>
        <taxon>Ecdysozoa</taxon>
        <taxon>Arthropoda</taxon>
        <taxon>Hexapoda</taxon>
        <taxon>Insecta</taxon>
        <taxon>Pterygota</taxon>
        <taxon>Neoptera</taxon>
        <taxon>Endopterygota</taxon>
        <taxon>Hymenoptera</taxon>
        <taxon>Apocrita</taxon>
        <taxon>Aculeata</taxon>
        <taxon>Apoidea</taxon>
        <taxon>Anthophila</taxon>
        <taxon>Apidae</taxon>
        <taxon>Habropoda</taxon>
    </lineage>
</organism>
<dbReference type="AlphaFoldDB" id="A0A0L7QPZ3"/>
<protein>
    <recommendedName>
        <fullName evidence="3">RGS domain-containing protein</fullName>
    </recommendedName>
</protein>
<dbReference type="Proteomes" id="UP000053825">
    <property type="component" value="Unassembled WGS sequence"/>
</dbReference>
<evidence type="ECO:0008006" key="3">
    <source>
        <dbReference type="Google" id="ProtNLM"/>
    </source>
</evidence>